<dbReference type="Gene3D" id="3.10.28.10">
    <property type="entry name" value="Homing endonucleases"/>
    <property type="match status" value="2"/>
</dbReference>
<dbReference type="RefSeq" id="YP_764366.1">
    <property type="nucleotide sequence ID" value="NC_008372.1"/>
</dbReference>
<reference evidence="2" key="1">
    <citation type="journal article" date="2006" name="BMC Biol.">
        <title>The complete chloroplast DNA sequence of the green alga Oltmannsiellopsis viridis reveals a distinctive quadripartite architecture in the chloroplast genome of early diverging ulvophytes.</title>
        <authorList>
            <person name="Pombert J.F."/>
            <person name="Lemieux C."/>
            <person name="Turmel M."/>
        </authorList>
    </citation>
    <scope>NUCLEOTIDE SEQUENCE</scope>
    <source>
        <strain evidence="2">UTEX 441</strain>
    </source>
</reference>
<dbReference type="GO" id="GO:0048564">
    <property type="term" value="P:photosystem I assembly"/>
    <property type="evidence" value="ECO:0007669"/>
    <property type="project" value="TreeGrafter"/>
</dbReference>
<dbReference type="Pfam" id="PF03161">
    <property type="entry name" value="LAGLIDADG_2"/>
    <property type="match status" value="1"/>
</dbReference>
<dbReference type="PANTHER" id="PTHR47539">
    <property type="entry name" value="PENTATRICOPEPTIDE REPEAT-CONTAINING PROTEIN OTP51, CHLOROPLASTIC"/>
    <property type="match status" value="1"/>
</dbReference>
<dbReference type="GO" id="GO:0000373">
    <property type="term" value="P:Group II intron splicing"/>
    <property type="evidence" value="ECO:0007669"/>
    <property type="project" value="TreeGrafter"/>
</dbReference>
<dbReference type="InterPro" id="IPR052500">
    <property type="entry name" value="Chloro/Mito_RNA_Process"/>
</dbReference>
<keyword evidence="2" id="KW-0150">Chloroplast</keyword>
<protein>
    <submittedName>
        <fullName evidence="2">Putative site-specific DNA endonuclease</fullName>
    </submittedName>
</protein>
<geneLocation type="chloroplast" evidence="2"/>
<keyword evidence="2" id="KW-0934">Plastid</keyword>
<dbReference type="GO" id="GO:0045292">
    <property type="term" value="P:mRNA cis splicing, via spliceosome"/>
    <property type="evidence" value="ECO:0007669"/>
    <property type="project" value="TreeGrafter"/>
</dbReference>
<feature type="domain" description="Homing endonuclease LAGLIDADG" evidence="1">
    <location>
        <begin position="30"/>
        <end position="224"/>
    </location>
</feature>
<proteinExistence type="predicted"/>
<dbReference type="GO" id="GO:0004519">
    <property type="term" value="F:endonuclease activity"/>
    <property type="evidence" value="ECO:0007669"/>
    <property type="project" value="UniProtKB-KW"/>
</dbReference>
<dbReference type="InterPro" id="IPR027434">
    <property type="entry name" value="Homing_endonucl"/>
</dbReference>
<gene>
    <name evidence="2" type="primary">orf241</name>
</gene>
<keyword evidence="2" id="KW-0540">Nuclease</keyword>
<dbReference type="EMBL" id="DQ630521">
    <property type="protein sequence ID" value="ABF60216.1"/>
    <property type="molecule type" value="Genomic_DNA"/>
</dbReference>
<dbReference type="PANTHER" id="PTHR47539:SF1">
    <property type="entry name" value="PENTATRICOPEPTIDE REPEAT-CONTAINING PROTEIN OTP51, CHLOROPLASTIC"/>
    <property type="match status" value="1"/>
</dbReference>
<dbReference type="SUPFAM" id="SSF55608">
    <property type="entry name" value="Homing endonucleases"/>
    <property type="match status" value="1"/>
</dbReference>
<evidence type="ECO:0000259" key="1">
    <source>
        <dbReference type="Pfam" id="PF03161"/>
    </source>
</evidence>
<evidence type="ECO:0000313" key="2">
    <source>
        <dbReference type="EMBL" id="ABF60216.1"/>
    </source>
</evidence>
<reference evidence="2" key="2">
    <citation type="journal article" date="2006" name="Mol. Genet. Genomics">
        <title>Distinctive architecture of the chloroplast genome in the chlorophycean green alga Stigeoclonium helveticum.</title>
        <authorList>
            <person name="Belanger A.-S."/>
            <person name="Brouard J.-S."/>
            <person name="Charlebois P."/>
            <person name="Otis C."/>
            <person name="Lemieux C."/>
            <person name="Turmel M."/>
        </authorList>
    </citation>
    <scope>NUCLEOTIDE SEQUENCE</scope>
    <source>
        <strain evidence="2">UTEX 441</strain>
    </source>
</reference>
<accession>Q06SK0</accession>
<keyword evidence="2" id="KW-0378">Hydrolase</keyword>
<dbReference type="InterPro" id="IPR004860">
    <property type="entry name" value="LAGLIDADG_dom"/>
</dbReference>
<keyword evidence="2" id="KW-0255">Endonuclease</keyword>
<dbReference type="AlphaFoldDB" id="Q06SK0"/>
<organism evidence="2">
    <name type="scientific">Stigeoclonium helveticum</name>
    <name type="common">Green alga</name>
    <dbReference type="NCBI Taxonomy" id="55999"/>
    <lineage>
        <taxon>Eukaryota</taxon>
        <taxon>Viridiplantae</taxon>
        <taxon>Chlorophyta</taxon>
        <taxon>core chlorophytes</taxon>
        <taxon>Chlorophyceae</taxon>
        <taxon>OCC clade</taxon>
        <taxon>Chaetophorales</taxon>
        <taxon>Chaetophoraceae</taxon>
        <taxon>Stigeoclonium</taxon>
    </lineage>
</organism>
<dbReference type="GeneID" id="4308444"/>
<sequence length="241" mass="28245">MTKQTNPGRGLRGNKLKEYLKTIQLTDIQRDVLIGTLLGDASFSLENRKPKYSVKFEQGQSDPKYGKNHADYINHLFEIFKPLVGTWPVERLVNKKNAELGTEKPRYSLWFRTYQHNSLIFYYNLFYKQEFDPKNSNIVISKVKIVPKNIGKFLTPRAIAYWFMDDGSYEDQTNRTYLFNTQGFTKQESQMLCDILLEKYGIEANTNYDGKSKRIRVKTASAPILRDLIKDYVIPAFYYKL</sequence>
<name>Q06SK0_STIHE</name>